<dbReference type="InterPro" id="IPR013087">
    <property type="entry name" value="Znf_C2H2_type"/>
</dbReference>
<comment type="similarity">
    <text evidence="1">Belongs to the Elbow/Noc family.</text>
</comment>
<evidence type="ECO:0000256" key="6">
    <source>
        <dbReference type="SAM" id="MobiDB-lite"/>
    </source>
</evidence>
<dbReference type="STRING" id="456900.A0A195CHE6"/>
<evidence type="ECO:0000256" key="4">
    <source>
        <dbReference type="ARBA" id="ARBA00022833"/>
    </source>
</evidence>
<feature type="region of interest" description="Disordered" evidence="6">
    <location>
        <begin position="82"/>
        <end position="238"/>
    </location>
</feature>
<dbReference type="GO" id="GO:0045892">
    <property type="term" value="P:negative regulation of DNA-templated transcription"/>
    <property type="evidence" value="ECO:0007669"/>
    <property type="project" value="TreeGrafter"/>
</dbReference>
<feature type="compositionally biased region" description="Pro residues" evidence="6">
    <location>
        <begin position="509"/>
        <end position="520"/>
    </location>
</feature>
<dbReference type="PANTHER" id="PTHR12522">
    <property type="entry name" value="ZINC-FINGER PROTEIN NOLZ1-RELATED"/>
    <property type="match status" value="1"/>
</dbReference>
<gene>
    <name evidence="8" type="ORF">ALC62_09476</name>
</gene>
<accession>A0A195CHE6</accession>
<keyword evidence="9" id="KW-1185">Reference proteome</keyword>
<dbReference type="Proteomes" id="UP000078542">
    <property type="component" value="Unassembled WGS sequence"/>
</dbReference>
<evidence type="ECO:0000256" key="2">
    <source>
        <dbReference type="ARBA" id="ARBA00022723"/>
    </source>
</evidence>
<evidence type="ECO:0000256" key="5">
    <source>
        <dbReference type="PROSITE-ProRule" id="PRU00042"/>
    </source>
</evidence>
<feature type="compositionally biased region" description="Basic and acidic residues" evidence="6">
    <location>
        <begin position="145"/>
        <end position="157"/>
    </location>
</feature>
<name>A0A195CHE6_9HYME</name>
<dbReference type="InterPro" id="IPR051520">
    <property type="entry name" value="Elbow/Noc_ZnFinger"/>
</dbReference>
<evidence type="ECO:0000313" key="9">
    <source>
        <dbReference type="Proteomes" id="UP000078542"/>
    </source>
</evidence>
<dbReference type="PROSITE" id="PS50157">
    <property type="entry name" value="ZINC_FINGER_C2H2_2"/>
    <property type="match status" value="1"/>
</dbReference>
<feature type="compositionally biased region" description="Polar residues" evidence="6">
    <location>
        <begin position="179"/>
        <end position="202"/>
    </location>
</feature>
<dbReference type="GO" id="GO:0005634">
    <property type="term" value="C:nucleus"/>
    <property type="evidence" value="ECO:0007669"/>
    <property type="project" value="TreeGrafter"/>
</dbReference>
<evidence type="ECO:0000256" key="3">
    <source>
        <dbReference type="ARBA" id="ARBA00022771"/>
    </source>
</evidence>
<feature type="region of interest" description="Disordered" evidence="6">
    <location>
        <begin position="503"/>
        <end position="522"/>
    </location>
</feature>
<keyword evidence="4" id="KW-0862">Zinc</keyword>
<proteinExistence type="inferred from homology"/>
<feature type="compositionally biased region" description="Low complexity" evidence="6">
    <location>
        <begin position="86"/>
        <end position="103"/>
    </location>
</feature>
<evidence type="ECO:0000256" key="1">
    <source>
        <dbReference type="ARBA" id="ARBA00010144"/>
    </source>
</evidence>
<keyword evidence="3 5" id="KW-0863">Zinc-finger</keyword>
<dbReference type="GO" id="GO:0008270">
    <property type="term" value="F:zinc ion binding"/>
    <property type="evidence" value="ECO:0007669"/>
    <property type="project" value="UniProtKB-KW"/>
</dbReference>
<dbReference type="EMBL" id="KQ977791">
    <property type="protein sequence ID" value="KYM99856.1"/>
    <property type="molecule type" value="Genomic_DNA"/>
</dbReference>
<feature type="compositionally biased region" description="Low complexity" evidence="6">
    <location>
        <begin position="207"/>
        <end position="225"/>
    </location>
</feature>
<evidence type="ECO:0000313" key="8">
    <source>
        <dbReference type="EMBL" id="KYM99856.1"/>
    </source>
</evidence>
<reference evidence="8 9" key="1">
    <citation type="submission" date="2016-03" db="EMBL/GenBank/DDBJ databases">
        <title>Cyphomyrmex costatus WGS genome.</title>
        <authorList>
            <person name="Nygaard S."/>
            <person name="Hu H."/>
            <person name="Boomsma J."/>
            <person name="Zhang G."/>
        </authorList>
    </citation>
    <scope>NUCLEOTIDE SEQUENCE [LARGE SCALE GENOMIC DNA]</scope>
    <source>
        <strain evidence="8">MS0001</strain>
        <tissue evidence="8">Whole body</tissue>
    </source>
</reference>
<dbReference type="PANTHER" id="PTHR12522:SF4">
    <property type="entry name" value="ZINC FINGER PROTEIN ELBOW"/>
    <property type="match status" value="1"/>
</dbReference>
<keyword evidence="2" id="KW-0479">Metal-binding</keyword>
<dbReference type="Gene3D" id="3.30.160.60">
    <property type="entry name" value="Classic Zinc Finger"/>
    <property type="match status" value="1"/>
</dbReference>
<organism evidence="8 9">
    <name type="scientific">Cyphomyrmex costatus</name>
    <dbReference type="NCBI Taxonomy" id="456900"/>
    <lineage>
        <taxon>Eukaryota</taxon>
        <taxon>Metazoa</taxon>
        <taxon>Ecdysozoa</taxon>
        <taxon>Arthropoda</taxon>
        <taxon>Hexapoda</taxon>
        <taxon>Insecta</taxon>
        <taxon>Pterygota</taxon>
        <taxon>Neoptera</taxon>
        <taxon>Endopterygota</taxon>
        <taxon>Hymenoptera</taxon>
        <taxon>Apocrita</taxon>
        <taxon>Aculeata</taxon>
        <taxon>Formicoidea</taxon>
        <taxon>Formicidae</taxon>
        <taxon>Myrmicinae</taxon>
        <taxon>Cyphomyrmex</taxon>
    </lineage>
</organism>
<feature type="compositionally biased region" description="Polar residues" evidence="6">
    <location>
        <begin position="117"/>
        <end position="137"/>
    </location>
</feature>
<feature type="domain" description="C2H2-type" evidence="7">
    <location>
        <begin position="408"/>
        <end position="442"/>
    </location>
</feature>
<dbReference type="AlphaFoldDB" id="A0A195CHE6"/>
<evidence type="ECO:0000259" key="7">
    <source>
        <dbReference type="PROSITE" id="PS50157"/>
    </source>
</evidence>
<sequence>MGNTYRLVGHLADLAPAATLFTPSDAHVDRDGNDKPMHTVALDANRLCKHRVGYTAEAATSVEKSLDAKKSPLALLAQTCSQIGADPPSNKSLLSSLDKTSSNRSSKTAEQSREKSSPTITVSATVPTSASESTKTSFKPYESCLGREKTCTPDESRSTSSHSTSGRSRTPGNGGKRCPSNQSAASTRAVTPQGRKTATPNGEVTRDSPASRSSAPSVPSSTADACTSQPTVSSPSLQVKPAYSPVSVLAMADPSIKDLPLGTFKPGVSLPVSTAAYLGYSPGQLPIDVMANSFMSHHAALKNGINPYLYARLKSTGGPADNLMPICRDPFCTGCQLNSHLLSNPATAAAAVASIANGKLPSGASATPVSCPAGCAQCDHKPGSVSPYGSLVYAHAQLAALAGTQLPYVCNWIAGDTAYCGKRFGTSEELLQHLRSHTNVSASGATDPASAAAALSLLPGPPPALHPTHPLFARSYPTPPLSPLATARYHPYGKPSPLLTPSLSTLGLPLPPPPPPPPHPHATAGLAYFSPYSIYGSRLGATSGMHQ</sequence>
<feature type="compositionally biased region" description="Low complexity" evidence="6">
    <location>
        <begin position="158"/>
        <end position="170"/>
    </location>
</feature>
<feature type="compositionally biased region" description="Polar residues" evidence="6">
    <location>
        <begin position="226"/>
        <end position="237"/>
    </location>
</feature>
<protein>
    <submittedName>
        <fullName evidence="8">Zinc finger protein Elbow</fullName>
    </submittedName>
</protein>